<dbReference type="Proteomes" id="UP000439903">
    <property type="component" value="Unassembled WGS sequence"/>
</dbReference>
<dbReference type="Pfam" id="PF00622">
    <property type="entry name" value="SPRY"/>
    <property type="match status" value="1"/>
</dbReference>
<dbReference type="InterPro" id="IPR050618">
    <property type="entry name" value="Ubq-SigPath_Reg"/>
</dbReference>
<dbReference type="SUPFAM" id="SSF49899">
    <property type="entry name" value="Concanavalin A-like lectins/glucanases"/>
    <property type="match status" value="1"/>
</dbReference>
<dbReference type="Gene3D" id="2.60.120.920">
    <property type="match status" value="1"/>
</dbReference>
<keyword evidence="3" id="KW-1185">Reference proteome</keyword>
<comment type="caution">
    <text evidence="2">The sequence shown here is derived from an EMBL/GenBank/DDBJ whole genome shotgun (WGS) entry which is preliminary data.</text>
</comment>
<sequence length="180" mass="20142">MEESASRNNIIILPTSLDFDDEKLQFLSIDADRLSVKYIGPDDYKVAAMTLANNPIPQECEVFYFEVKIIDKGENGMIGVGFCTKQSLKTIRSNTESDDSNIILMPGQEKNSWSYHGDDGYSFSSKSGELYGPPYTTDDIIGCYLNYRNKIIFYTKNGVSLGPACFLPNDLNDTLSNILQ</sequence>
<evidence type="ECO:0000313" key="2">
    <source>
        <dbReference type="EMBL" id="KAF0363394.1"/>
    </source>
</evidence>
<dbReference type="InterPro" id="IPR043136">
    <property type="entry name" value="B30.2/SPRY_sf"/>
</dbReference>
<accession>A0A8H3WY26</accession>
<gene>
    <name evidence="2" type="ORF">F8M41_013955</name>
</gene>
<dbReference type="EMBL" id="WTPW01002837">
    <property type="protein sequence ID" value="KAF0363394.1"/>
    <property type="molecule type" value="Genomic_DNA"/>
</dbReference>
<dbReference type="InterPro" id="IPR001870">
    <property type="entry name" value="B30.2/SPRY"/>
</dbReference>
<dbReference type="PANTHER" id="PTHR12864">
    <property type="entry name" value="RAN BINDING PROTEIN 9-RELATED"/>
    <property type="match status" value="1"/>
</dbReference>
<dbReference type="AlphaFoldDB" id="A0A8H3WY26"/>
<dbReference type="OrthoDB" id="258495at2759"/>
<dbReference type="SMART" id="SM00449">
    <property type="entry name" value="SPRY"/>
    <property type="match status" value="1"/>
</dbReference>
<feature type="domain" description="B30.2/SPRY" evidence="1">
    <location>
        <begin position="1"/>
        <end position="180"/>
    </location>
</feature>
<proteinExistence type="predicted"/>
<dbReference type="InterPro" id="IPR003877">
    <property type="entry name" value="SPRY_dom"/>
</dbReference>
<evidence type="ECO:0000259" key="1">
    <source>
        <dbReference type="PROSITE" id="PS50188"/>
    </source>
</evidence>
<organism evidence="2 3">
    <name type="scientific">Gigaspora margarita</name>
    <dbReference type="NCBI Taxonomy" id="4874"/>
    <lineage>
        <taxon>Eukaryota</taxon>
        <taxon>Fungi</taxon>
        <taxon>Fungi incertae sedis</taxon>
        <taxon>Mucoromycota</taxon>
        <taxon>Glomeromycotina</taxon>
        <taxon>Glomeromycetes</taxon>
        <taxon>Diversisporales</taxon>
        <taxon>Gigasporaceae</taxon>
        <taxon>Gigaspora</taxon>
    </lineage>
</organism>
<evidence type="ECO:0000313" key="3">
    <source>
        <dbReference type="Proteomes" id="UP000439903"/>
    </source>
</evidence>
<dbReference type="PROSITE" id="PS50188">
    <property type="entry name" value="B302_SPRY"/>
    <property type="match status" value="1"/>
</dbReference>
<reference evidence="2 3" key="1">
    <citation type="journal article" date="2019" name="Environ. Microbiol.">
        <title>At the nexus of three kingdoms: the genome of the mycorrhizal fungus Gigaspora margarita provides insights into plant, endobacterial and fungal interactions.</title>
        <authorList>
            <person name="Venice F."/>
            <person name="Ghignone S."/>
            <person name="Salvioli di Fossalunga A."/>
            <person name="Amselem J."/>
            <person name="Novero M."/>
            <person name="Xianan X."/>
            <person name="Sedzielewska Toro K."/>
            <person name="Morin E."/>
            <person name="Lipzen A."/>
            <person name="Grigoriev I.V."/>
            <person name="Henrissat B."/>
            <person name="Martin F.M."/>
            <person name="Bonfante P."/>
        </authorList>
    </citation>
    <scope>NUCLEOTIDE SEQUENCE [LARGE SCALE GENOMIC DNA]</scope>
    <source>
        <strain evidence="2 3">BEG34</strain>
    </source>
</reference>
<name>A0A8H3WY26_GIGMA</name>
<dbReference type="InterPro" id="IPR013320">
    <property type="entry name" value="ConA-like_dom_sf"/>
</dbReference>
<protein>
    <submittedName>
        <fullName evidence="2">SPRY-domain-containing protein</fullName>
    </submittedName>
</protein>